<dbReference type="InterPro" id="IPR014001">
    <property type="entry name" value="Helicase_ATP-bd"/>
</dbReference>
<dbReference type="SUPFAM" id="SSF52540">
    <property type="entry name" value="P-loop containing nucleoside triphosphate hydrolases"/>
    <property type="match status" value="1"/>
</dbReference>
<dbReference type="GO" id="GO:0003676">
    <property type="term" value="F:nucleic acid binding"/>
    <property type="evidence" value="ECO:0007669"/>
    <property type="project" value="InterPro"/>
</dbReference>
<dbReference type="Pfam" id="PF00271">
    <property type="entry name" value="Helicase_C"/>
    <property type="match status" value="1"/>
</dbReference>
<dbReference type="Gene3D" id="3.40.50.300">
    <property type="entry name" value="P-loop containing nucleotide triphosphate hydrolases"/>
    <property type="match status" value="2"/>
</dbReference>
<evidence type="ECO:0000313" key="7">
    <source>
        <dbReference type="EMBL" id="MCZ8535754.1"/>
    </source>
</evidence>
<gene>
    <name evidence="7" type="ORF">M9R32_00955</name>
</gene>
<dbReference type="SMART" id="SM00487">
    <property type="entry name" value="DEXDc"/>
    <property type="match status" value="1"/>
</dbReference>
<keyword evidence="4" id="KW-0067">ATP-binding</keyword>
<comment type="caution">
    <text evidence="7">The sequence shown here is derived from an EMBL/GenBank/DDBJ whole genome shotgun (WGS) entry which is preliminary data.</text>
</comment>
<proteinExistence type="predicted"/>
<dbReference type="InterPro" id="IPR027417">
    <property type="entry name" value="P-loop_NTPase"/>
</dbReference>
<dbReference type="GO" id="GO:0005737">
    <property type="term" value="C:cytoplasm"/>
    <property type="evidence" value="ECO:0007669"/>
    <property type="project" value="TreeGrafter"/>
</dbReference>
<sequence>MTSHLEKVLFDKFGYSAFRPGQKEIIQSVLNKEDVLAILPTGMGKSLCYQMPGYLLPYSVIIISPLLSLMQDQVDQLKKMGEKRVVAMNSFLTPPEKNALLQKLDTYKFIFLSPEMVMQEQVKAKLQTMPISLVVADEAHCISQWGFDFRPDYLRLSDWLSFKGRPPVLALTATATPKVINDITTQLNLKTPSIHIQSLDRPNIRYEALEVDSQEDKFELIAAQINQFSGPGIIYTQSRKKADEYALKLSTMGIRIASYHAGMEHVDRMFIQQQFLNGEVEWVCATNAFGMGVHKDDVRQIIHDHFPSSVANYAQEVGRAGRDGLDSLATLFFTRDDEDHSIFVATNDFPDESHVKVYKEFLQNGQHPGQLVEMGLLSETHVRILTYWLPRKSAEETINILHQLKRQKIEQIYLVKEILTNTSCIRQQIIEVFGQKLNERPDNCCSKCGLIKEEVVNQSKKHENQRIIQTWEKRISALFQRND</sequence>
<dbReference type="EMBL" id="JAMKBJ010000001">
    <property type="protein sequence ID" value="MCZ8535754.1"/>
    <property type="molecule type" value="Genomic_DNA"/>
</dbReference>
<dbReference type="GO" id="GO:0043590">
    <property type="term" value="C:bacterial nucleoid"/>
    <property type="evidence" value="ECO:0007669"/>
    <property type="project" value="TreeGrafter"/>
</dbReference>
<dbReference type="InterPro" id="IPR011545">
    <property type="entry name" value="DEAD/DEAH_box_helicase_dom"/>
</dbReference>
<dbReference type="GO" id="GO:0043138">
    <property type="term" value="F:3'-5' DNA helicase activity"/>
    <property type="evidence" value="ECO:0007669"/>
    <property type="project" value="TreeGrafter"/>
</dbReference>
<dbReference type="CDD" id="cd17920">
    <property type="entry name" value="DEXHc_RecQ"/>
    <property type="match status" value="1"/>
</dbReference>
<evidence type="ECO:0000313" key="8">
    <source>
        <dbReference type="Proteomes" id="UP001152173"/>
    </source>
</evidence>
<dbReference type="GO" id="GO:0006281">
    <property type="term" value="P:DNA repair"/>
    <property type="evidence" value="ECO:0007669"/>
    <property type="project" value="TreeGrafter"/>
</dbReference>
<dbReference type="InterPro" id="IPR001650">
    <property type="entry name" value="Helicase_C-like"/>
</dbReference>
<dbReference type="AlphaFoldDB" id="A0A9X3RBT9"/>
<keyword evidence="8" id="KW-1185">Reference proteome</keyword>
<dbReference type="Pfam" id="PF00270">
    <property type="entry name" value="DEAD"/>
    <property type="match status" value="1"/>
</dbReference>
<dbReference type="PANTHER" id="PTHR13710:SF84">
    <property type="entry name" value="ATP-DEPENDENT DNA HELICASE RECS-RELATED"/>
    <property type="match status" value="1"/>
</dbReference>
<dbReference type="PROSITE" id="PS51194">
    <property type="entry name" value="HELICASE_CTER"/>
    <property type="match status" value="1"/>
</dbReference>
<feature type="domain" description="Helicase C-terminal" evidence="6">
    <location>
        <begin position="213"/>
        <end position="380"/>
    </location>
</feature>
<dbReference type="PROSITE" id="PS51192">
    <property type="entry name" value="HELICASE_ATP_BIND_1"/>
    <property type="match status" value="1"/>
</dbReference>
<evidence type="ECO:0000256" key="2">
    <source>
        <dbReference type="ARBA" id="ARBA00022801"/>
    </source>
</evidence>
<evidence type="ECO:0000256" key="3">
    <source>
        <dbReference type="ARBA" id="ARBA00022806"/>
    </source>
</evidence>
<dbReference type="GO" id="GO:0005524">
    <property type="term" value="F:ATP binding"/>
    <property type="evidence" value="ECO:0007669"/>
    <property type="project" value="UniProtKB-KW"/>
</dbReference>
<accession>A0A9X3RBT9</accession>
<feature type="domain" description="Helicase ATP-binding" evidence="5">
    <location>
        <begin position="26"/>
        <end position="193"/>
    </location>
</feature>
<reference evidence="7" key="1">
    <citation type="submission" date="2022-05" db="EMBL/GenBank/DDBJ databases">
        <authorList>
            <person name="Colautti A."/>
            <person name="Iacumin L."/>
        </authorList>
    </citation>
    <scope>NUCLEOTIDE SEQUENCE</scope>
    <source>
        <strain evidence="7">SK 55</strain>
    </source>
</reference>
<dbReference type="InterPro" id="IPR004589">
    <property type="entry name" value="DNA_helicase_ATP-dep_RecQ"/>
</dbReference>
<dbReference type="PANTHER" id="PTHR13710">
    <property type="entry name" value="DNA HELICASE RECQ FAMILY MEMBER"/>
    <property type="match status" value="1"/>
</dbReference>
<evidence type="ECO:0000259" key="6">
    <source>
        <dbReference type="PROSITE" id="PS51194"/>
    </source>
</evidence>
<dbReference type="GO" id="GO:0009378">
    <property type="term" value="F:four-way junction helicase activity"/>
    <property type="evidence" value="ECO:0007669"/>
    <property type="project" value="TreeGrafter"/>
</dbReference>
<keyword evidence="1" id="KW-0547">Nucleotide-binding</keyword>
<dbReference type="GO" id="GO:0016787">
    <property type="term" value="F:hydrolase activity"/>
    <property type="evidence" value="ECO:0007669"/>
    <property type="project" value="UniProtKB-KW"/>
</dbReference>
<keyword evidence="2" id="KW-0378">Hydrolase</keyword>
<evidence type="ECO:0000256" key="4">
    <source>
        <dbReference type="ARBA" id="ARBA00022840"/>
    </source>
</evidence>
<dbReference type="Proteomes" id="UP001152173">
    <property type="component" value="Unassembled WGS sequence"/>
</dbReference>
<name>A0A9X3RBT9_9BACL</name>
<organism evidence="7 8">
    <name type="scientific">Paenisporosarcina quisquiliarum</name>
    <dbReference type="NCBI Taxonomy" id="365346"/>
    <lineage>
        <taxon>Bacteria</taxon>
        <taxon>Bacillati</taxon>
        <taxon>Bacillota</taxon>
        <taxon>Bacilli</taxon>
        <taxon>Bacillales</taxon>
        <taxon>Caryophanaceae</taxon>
        <taxon>Paenisporosarcina</taxon>
    </lineage>
</organism>
<dbReference type="NCBIfam" id="TIGR00614">
    <property type="entry name" value="recQ_fam"/>
    <property type="match status" value="1"/>
</dbReference>
<dbReference type="SMART" id="SM00490">
    <property type="entry name" value="HELICc"/>
    <property type="match status" value="1"/>
</dbReference>
<keyword evidence="3 7" id="KW-0347">Helicase</keyword>
<dbReference type="GO" id="GO:0006310">
    <property type="term" value="P:DNA recombination"/>
    <property type="evidence" value="ECO:0007669"/>
    <property type="project" value="InterPro"/>
</dbReference>
<dbReference type="RefSeq" id="WP_269924869.1">
    <property type="nucleotide sequence ID" value="NZ_JAMKBJ010000001.1"/>
</dbReference>
<evidence type="ECO:0000256" key="1">
    <source>
        <dbReference type="ARBA" id="ARBA00022741"/>
    </source>
</evidence>
<dbReference type="GO" id="GO:0030894">
    <property type="term" value="C:replisome"/>
    <property type="evidence" value="ECO:0007669"/>
    <property type="project" value="TreeGrafter"/>
</dbReference>
<evidence type="ECO:0000259" key="5">
    <source>
        <dbReference type="PROSITE" id="PS51192"/>
    </source>
</evidence>
<protein>
    <submittedName>
        <fullName evidence="7">ATP-dependent DNA helicase</fullName>
    </submittedName>
</protein>